<keyword evidence="2" id="KW-1185">Reference proteome</keyword>
<dbReference type="Proteomes" id="UP000249819">
    <property type="component" value="Unassembled WGS sequence"/>
</dbReference>
<dbReference type="RefSeq" id="WP_111594775.1">
    <property type="nucleotide sequence ID" value="NZ_QLMA01000009.1"/>
</dbReference>
<name>A0A327VP60_9BACT</name>
<protein>
    <submittedName>
        <fullName evidence="1">Uncharacterized protein</fullName>
    </submittedName>
</protein>
<proteinExistence type="predicted"/>
<organism evidence="1 2">
    <name type="scientific">Chitinophaga dinghuensis</name>
    <dbReference type="NCBI Taxonomy" id="1539050"/>
    <lineage>
        <taxon>Bacteria</taxon>
        <taxon>Pseudomonadati</taxon>
        <taxon>Bacteroidota</taxon>
        <taxon>Chitinophagia</taxon>
        <taxon>Chitinophagales</taxon>
        <taxon>Chitinophagaceae</taxon>
        <taxon>Chitinophaga</taxon>
    </lineage>
</organism>
<dbReference type="OrthoDB" id="677181at2"/>
<evidence type="ECO:0000313" key="1">
    <source>
        <dbReference type="EMBL" id="RAJ75623.1"/>
    </source>
</evidence>
<comment type="caution">
    <text evidence="1">The sequence shown here is derived from an EMBL/GenBank/DDBJ whole genome shotgun (WGS) entry which is preliminary data.</text>
</comment>
<sequence length="133" mass="14730">MNVVINKVDYPFVTFKSDYGEGIASTTQRHFDQGAVHGVELDLIIDLIINVNTRIGTDRVPGFSFEEDHTVIVAIVESIAEDDSICLRISIDCIIEAYAIDKQIKTGDMLEIEVPKEKFLITSFGTLPKLALG</sequence>
<reference evidence="1 2" key="1">
    <citation type="submission" date="2018-06" db="EMBL/GenBank/DDBJ databases">
        <title>Genomic Encyclopedia of Archaeal and Bacterial Type Strains, Phase II (KMG-II): from individual species to whole genera.</title>
        <authorList>
            <person name="Goeker M."/>
        </authorList>
    </citation>
    <scope>NUCLEOTIDE SEQUENCE [LARGE SCALE GENOMIC DNA]</scope>
    <source>
        <strain evidence="1 2">DSM 29821</strain>
    </source>
</reference>
<dbReference type="EMBL" id="QLMA01000009">
    <property type="protein sequence ID" value="RAJ75623.1"/>
    <property type="molecule type" value="Genomic_DNA"/>
</dbReference>
<dbReference type="AlphaFoldDB" id="A0A327VP60"/>
<evidence type="ECO:0000313" key="2">
    <source>
        <dbReference type="Proteomes" id="UP000249819"/>
    </source>
</evidence>
<accession>A0A327VP60</accession>
<gene>
    <name evidence="1" type="ORF">CLV59_109237</name>
</gene>